<feature type="binding site" evidence="12">
    <location>
        <position position="331"/>
    </location>
    <ligand>
        <name>Mg(2+)</name>
        <dbReference type="ChEBI" id="CHEBI:18420"/>
        <note>shared with alpha subunit</note>
    </ligand>
</feature>
<dbReference type="SUPFAM" id="SSF55681">
    <property type="entry name" value="Class II aaRS and biotin synthetases"/>
    <property type="match status" value="1"/>
</dbReference>
<evidence type="ECO:0000256" key="10">
    <source>
        <dbReference type="ARBA" id="ARBA00022917"/>
    </source>
</evidence>
<dbReference type="GO" id="GO:0003723">
    <property type="term" value="F:RNA binding"/>
    <property type="evidence" value="ECO:0007669"/>
    <property type="project" value="InterPro"/>
</dbReference>
<evidence type="ECO:0000256" key="8">
    <source>
        <dbReference type="ARBA" id="ARBA00022840"/>
    </source>
</evidence>
<keyword evidence="10 12" id="KW-0648">Protein biosynthesis</keyword>
<evidence type="ECO:0000256" key="1">
    <source>
        <dbReference type="ARBA" id="ARBA00001946"/>
    </source>
</evidence>
<dbReference type="SMART" id="SM00874">
    <property type="entry name" value="B5"/>
    <property type="match status" value="1"/>
</dbReference>
<evidence type="ECO:0000259" key="13">
    <source>
        <dbReference type="PROSITE" id="PS51483"/>
    </source>
</evidence>
<keyword evidence="4 12" id="KW-0963">Cytoplasm</keyword>
<comment type="caution">
    <text evidence="14">The sequence shown here is derived from an EMBL/GenBank/DDBJ whole genome shotgun (WGS) entry which is preliminary data.</text>
</comment>
<dbReference type="InterPro" id="IPR045060">
    <property type="entry name" value="Phe-tRNA-ligase_IIc_bsu"/>
</dbReference>
<dbReference type="Pfam" id="PF03483">
    <property type="entry name" value="B3_4"/>
    <property type="match status" value="1"/>
</dbReference>
<keyword evidence="11 12" id="KW-0030">Aminoacyl-tRNA synthetase</keyword>
<dbReference type="GO" id="GO:0005524">
    <property type="term" value="F:ATP binding"/>
    <property type="evidence" value="ECO:0007669"/>
    <property type="project" value="UniProtKB-UniRule"/>
</dbReference>
<dbReference type="Gene3D" id="3.30.930.10">
    <property type="entry name" value="Bira Bifunctional Protein, Domain 2"/>
    <property type="match status" value="1"/>
</dbReference>
<dbReference type="SUPFAM" id="SSF46955">
    <property type="entry name" value="Putative DNA-binding domain"/>
    <property type="match status" value="2"/>
</dbReference>
<evidence type="ECO:0000256" key="4">
    <source>
        <dbReference type="ARBA" id="ARBA00022490"/>
    </source>
</evidence>
<dbReference type="Gene3D" id="3.50.40.10">
    <property type="entry name" value="Phenylalanyl-trna Synthetase, Chain B, domain 3"/>
    <property type="match status" value="1"/>
</dbReference>
<protein>
    <recommendedName>
        <fullName evidence="12">Phenylalanine--tRNA ligase beta subunit</fullName>
        <ecNumber evidence="12">6.1.1.20</ecNumber>
    </recommendedName>
    <alternativeName>
        <fullName evidence="12">Phenylalanyl-tRNA synthetase beta subunit</fullName>
        <shortName evidence="12">PheRS</shortName>
    </alternativeName>
</protein>
<dbReference type="AlphaFoldDB" id="A0A7J2TJU9"/>
<dbReference type="PANTHER" id="PTHR10947">
    <property type="entry name" value="PHENYLALANYL-TRNA SYNTHETASE BETA CHAIN AND LEUCINE-RICH REPEAT-CONTAINING PROTEIN 47"/>
    <property type="match status" value="1"/>
</dbReference>
<dbReference type="CDD" id="cd00769">
    <property type="entry name" value="PheRS_beta_core"/>
    <property type="match status" value="1"/>
</dbReference>
<feature type="binding site" evidence="12">
    <location>
        <position position="328"/>
    </location>
    <ligand>
        <name>Mg(2+)</name>
        <dbReference type="ChEBI" id="CHEBI:18420"/>
        <note>shared with alpha subunit</note>
    </ligand>
</feature>
<dbReference type="HAMAP" id="MF_00284">
    <property type="entry name" value="Phe_tRNA_synth_beta2"/>
    <property type="match status" value="1"/>
</dbReference>
<dbReference type="PANTHER" id="PTHR10947:SF0">
    <property type="entry name" value="PHENYLALANINE--TRNA LIGASE BETA SUBUNIT"/>
    <property type="match status" value="1"/>
</dbReference>
<dbReference type="InterPro" id="IPR045864">
    <property type="entry name" value="aa-tRNA-synth_II/BPL/LPL"/>
</dbReference>
<dbReference type="Gene3D" id="3.30.56.10">
    <property type="match status" value="2"/>
</dbReference>
<evidence type="ECO:0000313" key="14">
    <source>
        <dbReference type="EMBL" id="HEH35312.1"/>
    </source>
</evidence>
<dbReference type="GO" id="GO:0009328">
    <property type="term" value="C:phenylalanine-tRNA ligase complex"/>
    <property type="evidence" value="ECO:0007669"/>
    <property type="project" value="TreeGrafter"/>
</dbReference>
<dbReference type="InterPro" id="IPR005147">
    <property type="entry name" value="tRNA_synthase_B5-dom"/>
</dbReference>
<dbReference type="EC" id="6.1.1.20" evidence="12"/>
<keyword evidence="9 12" id="KW-0460">Magnesium</keyword>
<evidence type="ECO:0000256" key="12">
    <source>
        <dbReference type="HAMAP-Rule" id="MF_00284"/>
    </source>
</evidence>
<dbReference type="GO" id="GO:0006432">
    <property type="term" value="P:phenylalanyl-tRNA aminoacylation"/>
    <property type="evidence" value="ECO:0007669"/>
    <property type="project" value="UniProtKB-UniRule"/>
</dbReference>
<feature type="domain" description="B5" evidence="13">
    <location>
        <begin position="269"/>
        <end position="344"/>
    </location>
</feature>
<keyword evidence="6 12" id="KW-0479">Metal-binding</keyword>
<keyword evidence="8 12" id="KW-0067">ATP-binding</keyword>
<organism evidence="14">
    <name type="scientific">Archaeoglobus fulgidus</name>
    <dbReference type="NCBI Taxonomy" id="2234"/>
    <lineage>
        <taxon>Archaea</taxon>
        <taxon>Methanobacteriati</taxon>
        <taxon>Methanobacteriota</taxon>
        <taxon>Archaeoglobi</taxon>
        <taxon>Archaeoglobales</taxon>
        <taxon>Archaeoglobaceae</taxon>
        <taxon>Archaeoglobus</taxon>
    </lineage>
</organism>
<comment type="subunit">
    <text evidence="12">Tetramer of two alpha and two beta subunits.</text>
</comment>
<gene>
    <name evidence="12" type="primary">pheT</name>
    <name evidence="14" type="ORF">ENP88_04020</name>
</gene>
<comment type="subcellular location">
    <subcellularLocation>
        <location evidence="2 12">Cytoplasm</location>
    </subcellularLocation>
</comment>
<dbReference type="InterPro" id="IPR041616">
    <property type="entry name" value="PheRS_beta_core"/>
</dbReference>
<dbReference type="NCBIfam" id="TIGR00471">
    <property type="entry name" value="pheT_arch"/>
    <property type="match status" value="1"/>
</dbReference>
<reference evidence="14" key="1">
    <citation type="journal article" date="2020" name="mSystems">
        <title>Genome- and Community-Level Interaction Insights into Carbon Utilization and Element Cycling Functions of Hydrothermarchaeota in Hydrothermal Sediment.</title>
        <authorList>
            <person name="Zhou Z."/>
            <person name="Liu Y."/>
            <person name="Xu W."/>
            <person name="Pan J."/>
            <person name="Luo Z.H."/>
            <person name="Li M."/>
        </authorList>
    </citation>
    <scope>NUCLEOTIDE SEQUENCE [LARGE SCALE GENOMIC DNA]</scope>
    <source>
        <strain evidence="14">SpSt-26</strain>
    </source>
</reference>
<dbReference type="Pfam" id="PF17759">
    <property type="entry name" value="tRNA_synthFbeta"/>
    <property type="match status" value="1"/>
</dbReference>
<feature type="binding site" evidence="12">
    <location>
        <position position="322"/>
    </location>
    <ligand>
        <name>Mg(2+)</name>
        <dbReference type="ChEBI" id="CHEBI:18420"/>
        <note>shared with alpha subunit</note>
    </ligand>
</feature>
<keyword evidence="7 12" id="KW-0547">Nucleotide-binding</keyword>
<accession>A0A7J2TJU9</accession>
<evidence type="ECO:0000256" key="11">
    <source>
        <dbReference type="ARBA" id="ARBA00023146"/>
    </source>
</evidence>
<dbReference type="InterPro" id="IPR005146">
    <property type="entry name" value="B3/B4_tRNA-bd"/>
</dbReference>
<feature type="binding site" evidence="12">
    <location>
        <position position="332"/>
    </location>
    <ligand>
        <name>Mg(2+)</name>
        <dbReference type="ChEBI" id="CHEBI:18420"/>
        <note>shared with alpha subunit</note>
    </ligand>
</feature>
<proteinExistence type="inferred from homology"/>
<dbReference type="SMART" id="SM00873">
    <property type="entry name" value="B3_4"/>
    <property type="match status" value="1"/>
</dbReference>
<comment type="catalytic activity">
    <reaction evidence="12">
        <text>tRNA(Phe) + L-phenylalanine + ATP = L-phenylalanyl-tRNA(Phe) + AMP + diphosphate + H(+)</text>
        <dbReference type="Rhea" id="RHEA:19413"/>
        <dbReference type="Rhea" id="RHEA-COMP:9668"/>
        <dbReference type="Rhea" id="RHEA-COMP:9699"/>
        <dbReference type="ChEBI" id="CHEBI:15378"/>
        <dbReference type="ChEBI" id="CHEBI:30616"/>
        <dbReference type="ChEBI" id="CHEBI:33019"/>
        <dbReference type="ChEBI" id="CHEBI:58095"/>
        <dbReference type="ChEBI" id="CHEBI:78442"/>
        <dbReference type="ChEBI" id="CHEBI:78531"/>
        <dbReference type="ChEBI" id="CHEBI:456215"/>
        <dbReference type="EC" id="6.1.1.20"/>
    </reaction>
</comment>
<name>A0A7J2TJU9_ARCFL</name>
<evidence type="ECO:0000256" key="2">
    <source>
        <dbReference type="ARBA" id="ARBA00004496"/>
    </source>
</evidence>
<evidence type="ECO:0000256" key="7">
    <source>
        <dbReference type="ARBA" id="ARBA00022741"/>
    </source>
</evidence>
<comment type="cofactor">
    <cofactor evidence="1 12">
        <name>Mg(2+)</name>
        <dbReference type="ChEBI" id="CHEBI:18420"/>
    </cofactor>
</comment>
<sequence length="546" mass="62621">MPVITMNWEELERLVGAKRDLILERLPMIGCDIERYDEKTISVEFFPNRPDLYSIEGVARALRGFLGIEKGVRKYEVKKGEWKIFVDESVLSVRPRIVGCVVRNLEIKDEVIRSLMEVQEDLHWTIGRNRRRMAIGVHDLSKINFPLTYKAVSSDFSFVPLDSKREMSVSEILREHPKGKEYGFILEGKDSYPMIIDSMGEAISFPPIINAEKTRVTDKTRDIFIDVTGFDEYADKALNILACMLSDRGGIIESVEIVYPDRKERTPDLSLKVFRVKKSEIFSLLGFEISSDEIISALERMRFSCVDKGDEIEVLVPPYRADIMHDWDIIEDIAIGYGYDRIIPEYPKTATIGEAHPWNEIRNLVREIMLGLGFTEVITFTLTSEKSYSNLGRTARPWEDYVPLMHPLTTEHTLIRTELLPKLLEVLAFNRHCELPIKIFEVGDVVVAKKNRLKLCFCIMNSRATFSEIRSYVQAFMREIDVDWKAEEAEDAAFIIGRQAKVVVNGKSAGIFGEIHPRVLENFGIPYPVVAFEIDLTDIFDCGEIL</sequence>
<dbReference type="InterPro" id="IPR004531">
    <property type="entry name" value="Phe-tRNA-synth_IIc_bsu_arc_euk"/>
</dbReference>
<dbReference type="FunFam" id="3.50.40.10:FF:000003">
    <property type="entry name" value="Phenylalanine--tRNA ligase beta subunit"/>
    <property type="match status" value="1"/>
</dbReference>
<dbReference type="InterPro" id="IPR020825">
    <property type="entry name" value="Phe-tRNA_synthase-like_B3/B4"/>
</dbReference>
<evidence type="ECO:0000256" key="6">
    <source>
        <dbReference type="ARBA" id="ARBA00022723"/>
    </source>
</evidence>
<dbReference type="GO" id="GO:0004826">
    <property type="term" value="F:phenylalanine-tRNA ligase activity"/>
    <property type="evidence" value="ECO:0007669"/>
    <property type="project" value="UniProtKB-UniRule"/>
</dbReference>
<dbReference type="Pfam" id="PF03484">
    <property type="entry name" value="B5"/>
    <property type="match status" value="1"/>
</dbReference>
<dbReference type="EMBL" id="DSLA01000061">
    <property type="protein sequence ID" value="HEH35312.1"/>
    <property type="molecule type" value="Genomic_DNA"/>
</dbReference>
<evidence type="ECO:0000256" key="3">
    <source>
        <dbReference type="ARBA" id="ARBA00007438"/>
    </source>
</evidence>
<dbReference type="PROSITE" id="PS51483">
    <property type="entry name" value="B5"/>
    <property type="match status" value="1"/>
</dbReference>
<evidence type="ECO:0000256" key="9">
    <source>
        <dbReference type="ARBA" id="ARBA00022842"/>
    </source>
</evidence>
<comment type="similarity">
    <text evidence="3 12">Belongs to the phenylalanyl-tRNA synthetase beta subunit family. Type 2 subfamily.</text>
</comment>
<keyword evidence="5 12" id="KW-0436">Ligase</keyword>
<dbReference type="InterPro" id="IPR009061">
    <property type="entry name" value="DNA-bd_dom_put_sf"/>
</dbReference>
<dbReference type="GO" id="GO:0000287">
    <property type="term" value="F:magnesium ion binding"/>
    <property type="evidence" value="ECO:0007669"/>
    <property type="project" value="InterPro"/>
</dbReference>
<dbReference type="InterPro" id="IPR022918">
    <property type="entry name" value="Phe_tRNA_ligase_beta2_arc"/>
</dbReference>
<evidence type="ECO:0000256" key="5">
    <source>
        <dbReference type="ARBA" id="ARBA00022598"/>
    </source>
</evidence>